<dbReference type="OrthoDB" id="287056at2"/>
<evidence type="ECO:0000256" key="2">
    <source>
        <dbReference type="SAM" id="SignalP"/>
    </source>
</evidence>
<evidence type="ECO:0000313" key="3">
    <source>
        <dbReference type="EMBL" id="TWU19291.1"/>
    </source>
</evidence>
<proteinExistence type="predicted"/>
<feature type="region of interest" description="Disordered" evidence="1">
    <location>
        <begin position="35"/>
        <end position="79"/>
    </location>
</feature>
<accession>A0A5C6C714</accession>
<name>A0A5C6C714_9BACT</name>
<dbReference type="Proteomes" id="UP000319908">
    <property type="component" value="Unassembled WGS sequence"/>
</dbReference>
<evidence type="ECO:0000256" key="1">
    <source>
        <dbReference type="SAM" id="MobiDB-lite"/>
    </source>
</evidence>
<organism evidence="3 4">
    <name type="scientific">Allorhodopirellula heiligendammensis</name>
    <dbReference type="NCBI Taxonomy" id="2714739"/>
    <lineage>
        <taxon>Bacteria</taxon>
        <taxon>Pseudomonadati</taxon>
        <taxon>Planctomycetota</taxon>
        <taxon>Planctomycetia</taxon>
        <taxon>Pirellulales</taxon>
        <taxon>Pirellulaceae</taxon>
        <taxon>Allorhodopirellula</taxon>
    </lineage>
</organism>
<reference evidence="3 4" key="1">
    <citation type="journal article" date="2020" name="Antonie Van Leeuwenhoek">
        <title>Rhodopirellula heiligendammensis sp. nov., Rhodopirellula pilleata sp. nov., and Rhodopirellula solitaria sp. nov. isolated from natural or artificial marine surfaces in Northern Germany and California, USA, and emended description of the genus Rhodopirellula.</title>
        <authorList>
            <person name="Kallscheuer N."/>
            <person name="Wiegand S."/>
            <person name="Jogler M."/>
            <person name="Boedeker C."/>
            <person name="Peeters S.H."/>
            <person name="Rast P."/>
            <person name="Heuer A."/>
            <person name="Jetten M.S.M."/>
            <person name="Rohde M."/>
            <person name="Jogler C."/>
        </authorList>
    </citation>
    <scope>NUCLEOTIDE SEQUENCE [LARGE SCALE GENOMIC DNA]</scope>
    <source>
        <strain evidence="3 4">Poly21</strain>
    </source>
</reference>
<gene>
    <name evidence="3" type="ORF">Poly21_14630</name>
</gene>
<keyword evidence="2" id="KW-0732">Signal</keyword>
<evidence type="ECO:0000313" key="4">
    <source>
        <dbReference type="Proteomes" id="UP000319908"/>
    </source>
</evidence>
<comment type="caution">
    <text evidence="3">The sequence shown here is derived from an EMBL/GenBank/DDBJ whole genome shotgun (WGS) entry which is preliminary data.</text>
</comment>
<protein>
    <submittedName>
        <fullName evidence="3">Uncharacterized protein</fullName>
    </submittedName>
</protein>
<sequence>MLRFFPLAVFFAVLLGVCTPLSVQASCGDWLQHAASPGDTDTMGADRTPPPMAPCHGPQCRQSPRDPGPLPASPSVERHHHDAAWLRQAGVAADLLDAEWFVADRLFLPDGYRMGIERPPQS</sequence>
<dbReference type="AlphaFoldDB" id="A0A5C6C714"/>
<dbReference type="EMBL" id="SJPU01000001">
    <property type="protein sequence ID" value="TWU19291.1"/>
    <property type="molecule type" value="Genomic_DNA"/>
</dbReference>
<feature type="chain" id="PRO_5022987607" evidence="2">
    <location>
        <begin position="26"/>
        <end position="122"/>
    </location>
</feature>
<feature type="signal peptide" evidence="2">
    <location>
        <begin position="1"/>
        <end position="25"/>
    </location>
</feature>
<keyword evidence="4" id="KW-1185">Reference proteome</keyword>